<dbReference type="AlphaFoldDB" id="A0A7J7C804"/>
<gene>
    <name evidence="1" type="ORF">HS088_TW20G00647</name>
</gene>
<proteinExistence type="predicted"/>
<name>A0A7J7C804_TRIWF</name>
<accession>A0A7J7C804</accession>
<sequence length="136" mass="15453">MAARQTLVLLLNHIEISINEVLWHHCDLLEVTPSSACIWIVQRNTRIYMSSSSEPGYNAVPHIHRLQEAFAVKTVKLLSGVQRERGHQTIMNLAFRVQTGRKIRGVFCHSANFSSRHCALCAFYSCPPTLLLDHML</sequence>
<reference evidence="1 2" key="1">
    <citation type="journal article" date="2020" name="Nat. Commun.">
        <title>Genome of Tripterygium wilfordii and identification of cytochrome P450 involved in triptolide biosynthesis.</title>
        <authorList>
            <person name="Tu L."/>
            <person name="Su P."/>
            <person name="Zhang Z."/>
            <person name="Gao L."/>
            <person name="Wang J."/>
            <person name="Hu T."/>
            <person name="Zhou J."/>
            <person name="Zhang Y."/>
            <person name="Zhao Y."/>
            <person name="Liu Y."/>
            <person name="Song Y."/>
            <person name="Tong Y."/>
            <person name="Lu Y."/>
            <person name="Yang J."/>
            <person name="Xu C."/>
            <person name="Jia M."/>
            <person name="Peters R.J."/>
            <person name="Huang L."/>
            <person name="Gao W."/>
        </authorList>
    </citation>
    <scope>NUCLEOTIDE SEQUENCE [LARGE SCALE GENOMIC DNA]</scope>
    <source>
        <strain evidence="2">cv. XIE 37</strain>
        <tissue evidence="1">Leaf</tissue>
    </source>
</reference>
<comment type="caution">
    <text evidence="1">The sequence shown here is derived from an EMBL/GenBank/DDBJ whole genome shotgun (WGS) entry which is preliminary data.</text>
</comment>
<evidence type="ECO:0000313" key="2">
    <source>
        <dbReference type="Proteomes" id="UP000593562"/>
    </source>
</evidence>
<protein>
    <submittedName>
        <fullName evidence="1">Uncharacterized protein</fullName>
    </submittedName>
</protein>
<evidence type="ECO:0000313" key="1">
    <source>
        <dbReference type="EMBL" id="KAF5730274.1"/>
    </source>
</evidence>
<organism evidence="1 2">
    <name type="scientific">Tripterygium wilfordii</name>
    <name type="common">Thunder God vine</name>
    <dbReference type="NCBI Taxonomy" id="458696"/>
    <lineage>
        <taxon>Eukaryota</taxon>
        <taxon>Viridiplantae</taxon>
        <taxon>Streptophyta</taxon>
        <taxon>Embryophyta</taxon>
        <taxon>Tracheophyta</taxon>
        <taxon>Spermatophyta</taxon>
        <taxon>Magnoliopsida</taxon>
        <taxon>eudicotyledons</taxon>
        <taxon>Gunneridae</taxon>
        <taxon>Pentapetalae</taxon>
        <taxon>rosids</taxon>
        <taxon>fabids</taxon>
        <taxon>Celastrales</taxon>
        <taxon>Celastraceae</taxon>
        <taxon>Tripterygium</taxon>
    </lineage>
</organism>
<keyword evidence="2" id="KW-1185">Reference proteome</keyword>
<dbReference type="EMBL" id="JAAARO010000020">
    <property type="protein sequence ID" value="KAF5730274.1"/>
    <property type="molecule type" value="Genomic_DNA"/>
</dbReference>
<dbReference type="InParanoid" id="A0A7J7C804"/>
<dbReference type="Proteomes" id="UP000593562">
    <property type="component" value="Unassembled WGS sequence"/>
</dbReference>